<gene>
    <name evidence="1" type="ORF">CLV73_0154</name>
</gene>
<reference evidence="1 2" key="1">
    <citation type="submission" date="2017-11" db="EMBL/GenBank/DDBJ databases">
        <title>Genomic Encyclopedia of Archaeal and Bacterial Type Strains, Phase II (KMG-II): From Individual Species to Whole Genera.</title>
        <authorList>
            <person name="Goeker M."/>
        </authorList>
    </citation>
    <scope>NUCLEOTIDE SEQUENCE [LARGE SCALE GENOMIC DNA]</scope>
    <source>
        <strain evidence="1 2">DSM 27617</strain>
    </source>
</reference>
<sequence length="251" mass="29655">MAKWLTFLLVIINSFSKAQDYVSNPYEFNCEDFDMTIVGNLRMNVQLVNNILFNHIKKDSIIIPKINSPDQNTLWKEFNLQFKGQITEHCINSKVLQDDKVISVPFCDERTKITIVAKIENYFIFNVKTFEIDNYILFNTKNKIAYFSSSFPTILDNGKIIIDKKMHTMYHHGVKIYEMENDIPKTFSVSFPRQYNLQKSYIAKDWNNKVKVLFDLIRYDLKEIPSSESSLNTKYVYDKDKYCRKLIVISK</sequence>
<name>A0A2M9C5R3_9FLAO</name>
<dbReference type="OrthoDB" id="1261792at2"/>
<accession>A0A2M9C5R3</accession>
<organism evidence="1 2">
    <name type="scientific">Chryseobacterium geocarposphaerae</name>
    <dbReference type="NCBI Taxonomy" id="1416776"/>
    <lineage>
        <taxon>Bacteria</taxon>
        <taxon>Pseudomonadati</taxon>
        <taxon>Bacteroidota</taxon>
        <taxon>Flavobacteriia</taxon>
        <taxon>Flavobacteriales</taxon>
        <taxon>Weeksellaceae</taxon>
        <taxon>Chryseobacterium group</taxon>
        <taxon>Chryseobacterium</taxon>
    </lineage>
</organism>
<comment type="caution">
    <text evidence="1">The sequence shown here is derived from an EMBL/GenBank/DDBJ whole genome shotgun (WGS) entry which is preliminary data.</text>
</comment>
<keyword evidence="2" id="KW-1185">Reference proteome</keyword>
<protein>
    <submittedName>
        <fullName evidence="1">Uncharacterized protein</fullName>
    </submittedName>
</protein>
<proteinExistence type="predicted"/>
<dbReference type="AlphaFoldDB" id="A0A2M9C5R3"/>
<evidence type="ECO:0000313" key="1">
    <source>
        <dbReference type="EMBL" id="PJJ66188.1"/>
    </source>
</evidence>
<dbReference type="RefSeq" id="WP_100374999.1">
    <property type="nucleotide sequence ID" value="NZ_PGFD01000001.1"/>
</dbReference>
<dbReference type="Proteomes" id="UP000228740">
    <property type="component" value="Unassembled WGS sequence"/>
</dbReference>
<dbReference type="EMBL" id="PGFD01000001">
    <property type="protein sequence ID" value="PJJ66188.1"/>
    <property type="molecule type" value="Genomic_DNA"/>
</dbReference>
<evidence type="ECO:0000313" key="2">
    <source>
        <dbReference type="Proteomes" id="UP000228740"/>
    </source>
</evidence>